<proteinExistence type="predicted"/>
<evidence type="ECO:0000313" key="2">
    <source>
        <dbReference type="EMBL" id="ALL64871.1"/>
    </source>
</evidence>
<dbReference type="PANTHER" id="PTHR43451">
    <property type="entry name" value="ACETYLTRANSFERASE (GNAT) FAMILY PROTEIN"/>
    <property type="match status" value="1"/>
</dbReference>
<dbReference type="InterPro" id="IPR000182">
    <property type="entry name" value="GNAT_dom"/>
</dbReference>
<evidence type="ECO:0000313" key="3">
    <source>
        <dbReference type="Proteomes" id="UP000019146"/>
    </source>
</evidence>
<dbReference type="GeneID" id="69975214"/>
<evidence type="ECO:0000259" key="1">
    <source>
        <dbReference type="PROSITE" id="PS51186"/>
    </source>
</evidence>
<dbReference type="EMBL" id="CP012746">
    <property type="protein sequence ID" value="ALL64871.1"/>
    <property type="molecule type" value="Genomic_DNA"/>
</dbReference>
<dbReference type="Pfam" id="PF13673">
    <property type="entry name" value="Acetyltransf_10"/>
    <property type="match status" value="1"/>
</dbReference>
<dbReference type="PROSITE" id="PS51186">
    <property type="entry name" value="GNAT"/>
    <property type="match status" value="1"/>
</dbReference>
<organism evidence="2 3">
    <name type="scientific">Paraburkholderia caribensis MBA4</name>
    <dbReference type="NCBI Taxonomy" id="1323664"/>
    <lineage>
        <taxon>Bacteria</taxon>
        <taxon>Pseudomonadati</taxon>
        <taxon>Pseudomonadota</taxon>
        <taxon>Betaproteobacteria</taxon>
        <taxon>Burkholderiales</taxon>
        <taxon>Burkholderiaceae</taxon>
        <taxon>Paraburkholderia</taxon>
    </lineage>
</organism>
<reference evidence="2 3" key="1">
    <citation type="journal article" date="2014" name="Genome Announc.">
        <title>Draft Genome Sequence of the Haloacid-Degrading Burkholderia caribensis Strain MBA4.</title>
        <authorList>
            <person name="Pan Y."/>
            <person name="Kong K.F."/>
            <person name="Tsang J.S."/>
        </authorList>
    </citation>
    <scope>NUCLEOTIDE SEQUENCE [LARGE SCALE GENOMIC DNA]</scope>
    <source>
        <strain evidence="2 3">MBA4</strain>
    </source>
</reference>
<dbReference type="RefSeq" id="WP_036004586.1">
    <property type="nucleotide sequence ID" value="NZ_CP012746.1"/>
</dbReference>
<dbReference type="InterPro" id="IPR052564">
    <property type="entry name" value="N-acetyltrans/Recomb-assoc"/>
</dbReference>
<accession>A0A0P0RA56</accession>
<dbReference type="SUPFAM" id="SSF55729">
    <property type="entry name" value="Acyl-CoA N-acyltransferases (Nat)"/>
    <property type="match status" value="1"/>
</dbReference>
<protein>
    <submittedName>
        <fullName evidence="2">Acetyltransferase</fullName>
        <ecNumber evidence="2">2.3.1.-</ecNumber>
    </submittedName>
</protein>
<keyword evidence="2" id="KW-0808">Transferase</keyword>
<dbReference type="PANTHER" id="PTHR43451:SF1">
    <property type="entry name" value="ACETYLTRANSFERASE"/>
    <property type="match status" value="1"/>
</dbReference>
<dbReference type="GO" id="GO:0016747">
    <property type="term" value="F:acyltransferase activity, transferring groups other than amino-acyl groups"/>
    <property type="evidence" value="ECO:0007669"/>
    <property type="project" value="InterPro"/>
</dbReference>
<keyword evidence="2" id="KW-0012">Acyltransferase</keyword>
<dbReference type="EC" id="2.3.1.-" evidence="2"/>
<sequence>MTDPIPFTFRRFRPADAAPLAALFHDAVLAAAGYDPAARAAWASTADDVAAFGARLARGVTLVALRGSAYAGFGQLHPADHIEMLYVAPAFARQGLAAALLARLEARARAASVLTVTADVSISARQTFERAGFAVNAAESVTRNGVSLRRFRMMKPLAAARPKV</sequence>
<gene>
    <name evidence="2" type="ORF">K788_0002375</name>
</gene>
<dbReference type="InterPro" id="IPR016181">
    <property type="entry name" value="Acyl_CoA_acyltransferase"/>
</dbReference>
<dbReference type="Proteomes" id="UP000019146">
    <property type="component" value="Chromosome 1"/>
</dbReference>
<dbReference type="KEGG" id="bcai:K788_0002375"/>
<name>A0A0P0RA56_9BURK</name>
<dbReference type="AlphaFoldDB" id="A0A0P0RA56"/>
<dbReference type="Gene3D" id="3.40.630.30">
    <property type="match status" value="1"/>
</dbReference>
<feature type="domain" description="N-acetyltransferase" evidence="1">
    <location>
        <begin position="7"/>
        <end position="158"/>
    </location>
</feature>